<feature type="domain" description="NAD-dependent epimerase/dehydratase" evidence="1">
    <location>
        <begin position="334"/>
        <end position="469"/>
    </location>
</feature>
<dbReference type="AlphaFoldDB" id="A0A6B1DZP1"/>
<gene>
    <name evidence="2" type="ORF">F4Y08_16140</name>
</gene>
<dbReference type="PANTHER" id="PTHR43245">
    <property type="entry name" value="BIFUNCTIONAL POLYMYXIN RESISTANCE PROTEIN ARNA"/>
    <property type="match status" value="1"/>
</dbReference>
<evidence type="ECO:0000313" key="2">
    <source>
        <dbReference type="EMBL" id="MYD91834.1"/>
    </source>
</evidence>
<evidence type="ECO:0000259" key="1">
    <source>
        <dbReference type="Pfam" id="PF01370"/>
    </source>
</evidence>
<dbReference type="InterPro" id="IPR036291">
    <property type="entry name" value="NAD(P)-bd_dom_sf"/>
</dbReference>
<dbReference type="EMBL" id="VXPY01000118">
    <property type="protein sequence ID" value="MYD91834.1"/>
    <property type="molecule type" value="Genomic_DNA"/>
</dbReference>
<comment type="caution">
    <text evidence="2">The sequence shown here is derived from an EMBL/GenBank/DDBJ whole genome shotgun (WGS) entry which is preliminary data.</text>
</comment>
<name>A0A6B1DZP1_9CHLR</name>
<dbReference type="InterPro" id="IPR001509">
    <property type="entry name" value="Epimerase_deHydtase"/>
</dbReference>
<reference evidence="2" key="1">
    <citation type="submission" date="2019-09" db="EMBL/GenBank/DDBJ databases">
        <title>Characterisation of the sponge microbiome using genome-centric metagenomics.</title>
        <authorList>
            <person name="Engelberts J.P."/>
            <person name="Robbins S.J."/>
            <person name="De Goeij J.M."/>
            <person name="Aranda M."/>
            <person name="Bell S.C."/>
            <person name="Webster N.S."/>
        </authorList>
    </citation>
    <scope>NUCLEOTIDE SEQUENCE</scope>
    <source>
        <strain evidence="2">SB0662_bin_9</strain>
    </source>
</reference>
<dbReference type="Pfam" id="PF01370">
    <property type="entry name" value="Epimerase"/>
    <property type="match status" value="1"/>
</dbReference>
<organism evidence="2">
    <name type="scientific">Caldilineaceae bacterium SB0662_bin_9</name>
    <dbReference type="NCBI Taxonomy" id="2605258"/>
    <lineage>
        <taxon>Bacteria</taxon>
        <taxon>Bacillati</taxon>
        <taxon>Chloroflexota</taxon>
        <taxon>Caldilineae</taxon>
        <taxon>Caldilineales</taxon>
        <taxon>Caldilineaceae</taxon>
    </lineage>
</organism>
<accession>A0A6B1DZP1</accession>
<dbReference type="SUPFAM" id="SSF51735">
    <property type="entry name" value="NAD(P)-binding Rossmann-fold domains"/>
    <property type="match status" value="2"/>
</dbReference>
<protein>
    <submittedName>
        <fullName evidence="2">NAD(P)-dependent oxidoreductase</fullName>
    </submittedName>
</protein>
<dbReference type="InterPro" id="IPR050177">
    <property type="entry name" value="Lipid_A_modif_metabolic_enz"/>
</dbReference>
<dbReference type="Gene3D" id="3.40.50.720">
    <property type="entry name" value="NAD(P)-binding Rossmann-like Domain"/>
    <property type="match status" value="2"/>
</dbReference>
<proteinExistence type="predicted"/>
<sequence>MRILLTDARSLLSTRLIELLNRRQGTAVRVAGREHPDVSPETEYLTGELSDQRIAAEAVRDVDAVVHLLPLRLADAFEGGKISEPDAMDLVMRGTRNLIVESVRASVPRVIVGSSLALFDRHPPHWDVTEMWRPRPASTTRELLPWVTELSVRELIRLGPIEAICLRFGHVVDEEEIDGEPFDPRWVHVDDAVHAIDRALAVDLSQAIDAGKPEWHVFHIMAPGPNSKIRYGLKTGIEERSTSGSPPFNYAPSRSLEQHPGVLPADPPVKDTRPWQEILAPVNPIWTRPIRKVVLFGAGGPMGAFAAQAMMDSYHVRLADIAPLDWESLDPARSAHCPMPALNIEQPHEFVQVDVQDPEQVRAACEGMDAIVNCSVLRDDEVKSFRINAVGALNMARAAVEFGIRRIVQTSPLLHLVNGHGSHLWDYQVPVEAASRPYASLYFLTKYLGNEILRVFAEHHGLEVAVMLYWEMTNPELPSVKPPFMVSWPDSGRALRRALEVPELPNPFEEFNVSVDMPHGKFDHSKIRRVLGWEPLDNLDHFWQT</sequence>